<dbReference type="OrthoDB" id="2476515at2"/>
<comment type="caution">
    <text evidence="2">The sequence shown here is derived from an EMBL/GenBank/DDBJ whole genome shotgun (WGS) entry which is preliminary data.</text>
</comment>
<dbReference type="Proteomes" id="UP000017973">
    <property type="component" value="Unassembled WGS sequence"/>
</dbReference>
<dbReference type="HOGENOM" id="CLU_2616226_0_0_9"/>
<keyword evidence="1" id="KW-0812">Transmembrane</keyword>
<dbReference type="EMBL" id="AYJU01000017">
    <property type="protein sequence ID" value="EST52443.1"/>
    <property type="molecule type" value="Genomic_DNA"/>
</dbReference>
<accession>V6MAP9</accession>
<reference evidence="2 3" key="1">
    <citation type="journal article" date="2014" name="Genome Announc.">
        <title>Draft Genome Sequence of Brevibacillus panacihumi Strain W25, a Halotolerant Hydrocarbon-Degrading Bacterium.</title>
        <authorList>
            <person name="Wang X."/>
            <person name="Jin D."/>
            <person name="Zhou L."/>
            <person name="Wu L."/>
            <person name="An W."/>
            <person name="Chen Y."/>
            <person name="Zhao L."/>
        </authorList>
    </citation>
    <scope>NUCLEOTIDE SEQUENCE [LARGE SCALE GENOMIC DNA]</scope>
    <source>
        <strain evidence="2 3">W25</strain>
    </source>
</reference>
<organism evidence="2 3">
    <name type="scientific">Brevibacillus panacihumi W25</name>
    <dbReference type="NCBI Taxonomy" id="1408254"/>
    <lineage>
        <taxon>Bacteria</taxon>
        <taxon>Bacillati</taxon>
        <taxon>Bacillota</taxon>
        <taxon>Bacilli</taxon>
        <taxon>Bacillales</taxon>
        <taxon>Paenibacillaceae</taxon>
        <taxon>Brevibacillus</taxon>
    </lineage>
</organism>
<dbReference type="AlphaFoldDB" id="V6MAP9"/>
<protein>
    <submittedName>
        <fullName evidence="2">Uncharacterized protein</fullName>
    </submittedName>
</protein>
<evidence type="ECO:0000256" key="1">
    <source>
        <dbReference type="SAM" id="Phobius"/>
    </source>
</evidence>
<proteinExistence type="predicted"/>
<evidence type="ECO:0000313" key="3">
    <source>
        <dbReference type="Proteomes" id="UP000017973"/>
    </source>
</evidence>
<dbReference type="PATRIC" id="fig|1408254.3.peg.3099"/>
<feature type="transmembrane region" description="Helical" evidence="1">
    <location>
        <begin position="52"/>
        <end position="73"/>
    </location>
</feature>
<keyword evidence="1" id="KW-0472">Membrane</keyword>
<evidence type="ECO:0000313" key="2">
    <source>
        <dbReference type="EMBL" id="EST52443.1"/>
    </source>
</evidence>
<keyword evidence="1" id="KW-1133">Transmembrane helix</keyword>
<sequence length="76" mass="8578">MKSLLFFVLATILLIASGLIYTTERFIAYYSWIGQMQAHTGSFPTYPELPTFVTNGFVPFFLVGSVVLFVIGFRCK</sequence>
<keyword evidence="3" id="KW-1185">Reference proteome</keyword>
<gene>
    <name evidence="2" type="ORF">T458_15820</name>
</gene>
<name>V6MAP9_9BACL</name>